<reference evidence="2" key="1">
    <citation type="journal article" date="2019" name="Sci. Rep.">
        <title>Draft genome of Tanacetum cinerariifolium, the natural source of mosquito coil.</title>
        <authorList>
            <person name="Yamashiro T."/>
            <person name="Shiraishi A."/>
            <person name="Satake H."/>
            <person name="Nakayama K."/>
        </authorList>
    </citation>
    <scope>NUCLEOTIDE SEQUENCE</scope>
</reference>
<dbReference type="EMBL" id="BKCJ011077609">
    <property type="protein sequence ID" value="GFC80973.1"/>
    <property type="molecule type" value="Genomic_DNA"/>
</dbReference>
<evidence type="ECO:0000256" key="1">
    <source>
        <dbReference type="SAM" id="MobiDB-lite"/>
    </source>
</evidence>
<sequence>DYRPDAAPAYPPRGRLQDSARRQPVHHRQQPQKRTRRLLHLGPGAAALPAGAAPQQAAARPRGQPLDARGIPAAGVGATAASGTATAHLAGAGGPAQLGRAALHARRGGQPGHSLARRHGRCPGHVICGGASAPRVFVRQRLRARNRPAGAVAGLAPVGWGVEHTATWGRANH</sequence>
<name>A0A699R562_TANCI</name>
<feature type="compositionally biased region" description="Basic residues" evidence="1">
    <location>
        <begin position="23"/>
        <end position="39"/>
    </location>
</feature>
<evidence type="ECO:0000313" key="2">
    <source>
        <dbReference type="EMBL" id="GFC80973.1"/>
    </source>
</evidence>
<protein>
    <submittedName>
        <fullName evidence="2">Uncharacterized protein</fullName>
    </submittedName>
</protein>
<feature type="non-terminal residue" evidence="2">
    <location>
        <position position="1"/>
    </location>
</feature>
<comment type="caution">
    <text evidence="2">The sequence shown here is derived from an EMBL/GenBank/DDBJ whole genome shotgun (WGS) entry which is preliminary data.</text>
</comment>
<organism evidence="2">
    <name type="scientific">Tanacetum cinerariifolium</name>
    <name type="common">Dalmatian daisy</name>
    <name type="synonym">Chrysanthemum cinerariifolium</name>
    <dbReference type="NCBI Taxonomy" id="118510"/>
    <lineage>
        <taxon>Eukaryota</taxon>
        <taxon>Viridiplantae</taxon>
        <taxon>Streptophyta</taxon>
        <taxon>Embryophyta</taxon>
        <taxon>Tracheophyta</taxon>
        <taxon>Spermatophyta</taxon>
        <taxon>Magnoliopsida</taxon>
        <taxon>eudicotyledons</taxon>
        <taxon>Gunneridae</taxon>
        <taxon>Pentapetalae</taxon>
        <taxon>asterids</taxon>
        <taxon>campanulids</taxon>
        <taxon>Asterales</taxon>
        <taxon>Asteraceae</taxon>
        <taxon>Asteroideae</taxon>
        <taxon>Anthemideae</taxon>
        <taxon>Anthemidinae</taxon>
        <taxon>Tanacetum</taxon>
    </lineage>
</organism>
<proteinExistence type="predicted"/>
<accession>A0A699R562</accession>
<feature type="compositionally biased region" description="Low complexity" evidence="1">
    <location>
        <begin position="40"/>
        <end position="64"/>
    </location>
</feature>
<gene>
    <name evidence="2" type="ORF">Tci_852943</name>
</gene>
<feature type="region of interest" description="Disordered" evidence="1">
    <location>
        <begin position="1"/>
        <end position="64"/>
    </location>
</feature>
<dbReference type="AlphaFoldDB" id="A0A699R562"/>